<comment type="function">
    <text evidence="6">Catalyzes the adenylation by ATP of the carboxyl group of the C-terminal glycine of sulfur carrier protein MoaD.</text>
</comment>
<dbReference type="InterPro" id="IPR000594">
    <property type="entry name" value="ThiF_NAD_FAD-bd"/>
</dbReference>
<reference evidence="14" key="1">
    <citation type="submission" date="2021-01" db="EMBL/GenBank/DDBJ databases">
        <title>Fulvivirga kasyanovii gen. nov., sp nov., a novel member of the phylum Bacteroidetes isolated from seawater in a mussel farm.</title>
        <authorList>
            <person name="Zhao L.-H."/>
            <person name="Wang Z.-J."/>
        </authorList>
    </citation>
    <scope>NUCLEOTIDE SEQUENCE</scope>
    <source>
        <strain evidence="14">2943</strain>
    </source>
</reference>
<dbReference type="PANTHER" id="PTHR10953">
    <property type="entry name" value="UBIQUITIN-ACTIVATING ENZYME E1"/>
    <property type="match status" value="1"/>
</dbReference>
<keyword evidence="15" id="KW-1185">Reference proteome</keyword>
<dbReference type="GO" id="GO:0004792">
    <property type="term" value="F:thiosulfate-cyanide sulfurtransferase activity"/>
    <property type="evidence" value="ECO:0007669"/>
    <property type="project" value="TreeGrafter"/>
</dbReference>
<dbReference type="SMART" id="SM00450">
    <property type="entry name" value="RHOD"/>
    <property type="match status" value="1"/>
</dbReference>
<evidence type="ECO:0000256" key="9">
    <source>
        <dbReference type="ARBA" id="ARBA00073635"/>
    </source>
</evidence>
<dbReference type="SUPFAM" id="SSF69572">
    <property type="entry name" value="Activating enzymes of the ubiquitin-like proteins"/>
    <property type="match status" value="1"/>
</dbReference>
<dbReference type="GO" id="GO:0005829">
    <property type="term" value="C:cytosol"/>
    <property type="evidence" value="ECO:0007669"/>
    <property type="project" value="TreeGrafter"/>
</dbReference>
<dbReference type="InterPro" id="IPR036873">
    <property type="entry name" value="Rhodanese-like_dom_sf"/>
</dbReference>
<keyword evidence="2" id="KW-0808">Transferase</keyword>
<evidence type="ECO:0000259" key="13">
    <source>
        <dbReference type="PROSITE" id="PS50206"/>
    </source>
</evidence>
<sequence>MLLSKAEENQYSRQLILKGFGAEKQEALKAARVLVIGAGGLGCPALLYLAAAGVGTLGIIDGDVVEISNLHRQVLYTHDDIGENKAECAAKRLQANNPFIDVTVYKEALDNSNALEIITHYDLVIDGTDNFHTRYLINDACVILSRPFVYGAIAQFEGQVSVFNYKNGPTYRCLFPEPPLPGTVASCSEAGVIGVFPGLIGTYQAMEAIKMITGLGKVRAGSLLVINTLENTQYTLKISLNAANKNIIELSDYEWFCGVGQVPEMSVDEVKKKQLKDQFTLLDVREPHEVEAYNIGGLFIPLSELTDHYDRIPDQEIVVVCQSGIRSARAVNILKQKGFTAVYSLAGGLNAWKNS</sequence>
<keyword evidence="3" id="KW-0547">Nucleotide-binding</keyword>
<evidence type="ECO:0000313" key="15">
    <source>
        <dbReference type="Proteomes" id="UP000659388"/>
    </source>
</evidence>
<evidence type="ECO:0000256" key="8">
    <source>
        <dbReference type="ARBA" id="ARBA00066884"/>
    </source>
</evidence>
<evidence type="ECO:0000256" key="10">
    <source>
        <dbReference type="ARBA" id="ARBA00075110"/>
    </source>
</evidence>
<dbReference type="CDD" id="cd00757">
    <property type="entry name" value="ThiF_MoeB_HesA_family"/>
    <property type="match status" value="1"/>
</dbReference>
<evidence type="ECO:0000256" key="4">
    <source>
        <dbReference type="ARBA" id="ARBA00022840"/>
    </source>
</evidence>
<dbReference type="PROSITE" id="PS50206">
    <property type="entry name" value="RHODANESE_3"/>
    <property type="match status" value="1"/>
</dbReference>
<evidence type="ECO:0000256" key="2">
    <source>
        <dbReference type="ARBA" id="ARBA00022679"/>
    </source>
</evidence>
<dbReference type="GO" id="GO:0008641">
    <property type="term" value="F:ubiquitin-like modifier activating enzyme activity"/>
    <property type="evidence" value="ECO:0007669"/>
    <property type="project" value="InterPro"/>
</dbReference>
<protein>
    <recommendedName>
        <fullName evidence="9">Molybdopterin-synthase adenylyltransferase</fullName>
        <ecNumber evidence="8">2.7.7.80</ecNumber>
    </recommendedName>
    <alternativeName>
        <fullName evidence="12">MoaD protein adenylase</fullName>
    </alternativeName>
    <alternativeName>
        <fullName evidence="10">Molybdopterin-converting factor subunit 1 adenylase</fullName>
    </alternativeName>
    <alternativeName>
        <fullName evidence="11">Sulfur carrier protein MoaD adenylyltransferase</fullName>
    </alternativeName>
</protein>
<dbReference type="Gene3D" id="3.40.50.720">
    <property type="entry name" value="NAD(P)-binding Rossmann-like Domain"/>
    <property type="match status" value="1"/>
</dbReference>
<dbReference type="RefSeq" id="WP_202242498.1">
    <property type="nucleotide sequence ID" value="NZ_JAESIY010000002.1"/>
</dbReference>
<dbReference type="InterPro" id="IPR045886">
    <property type="entry name" value="ThiF/MoeB/HesA"/>
</dbReference>
<name>A0A937JZF8_9BACT</name>
<comment type="similarity">
    <text evidence="1">Belongs to the HesA/MoeB/ThiF family.</text>
</comment>
<dbReference type="AlphaFoldDB" id="A0A937JZF8"/>
<proteinExistence type="inferred from homology"/>
<evidence type="ECO:0000256" key="11">
    <source>
        <dbReference type="ARBA" id="ARBA00075328"/>
    </source>
</evidence>
<dbReference type="NCBIfam" id="NF004281">
    <property type="entry name" value="PRK05690.1"/>
    <property type="match status" value="1"/>
</dbReference>
<dbReference type="GO" id="GO:0008146">
    <property type="term" value="F:sulfotransferase activity"/>
    <property type="evidence" value="ECO:0007669"/>
    <property type="project" value="TreeGrafter"/>
</dbReference>
<dbReference type="FunFam" id="3.40.50.720:FF:000033">
    <property type="entry name" value="Adenylyltransferase and sulfurtransferase MOCS3"/>
    <property type="match status" value="1"/>
</dbReference>
<evidence type="ECO:0000256" key="1">
    <source>
        <dbReference type="ARBA" id="ARBA00009919"/>
    </source>
</evidence>
<accession>A0A937JZF8</accession>
<dbReference type="EMBL" id="JAESIY010000002">
    <property type="protein sequence ID" value="MBL3655151.1"/>
    <property type="molecule type" value="Genomic_DNA"/>
</dbReference>
<dbReference type="Pfam" id="PF00581">
    <property type="entry name" value="Rhodanese"/>
    <property type="match status" value="1"/>
</dbReference>
<gene>
    <name evidence="14" type="primary">moeB</name>
    <name evidence="14" type="ORF">JL102_03360</name>
</gene>
<dbReference type="Pfam" id="PF00899">
    <property type="entry name" value="ThiF"/>
    <property type="match status" value="1"/>
</dbReference>
<comment type="subunit">
    <text evidence="7">Homodimer. Forms a stable heterotetrameric complex of 2 MoeB and 2 MoaD during adenylation of MoaD.</text>
</comment>
<comment type="catalytic activity">
    <reaction evidence="5">
        <text>[molybdopterin-synthase sulfur-carrier protein]-C-terminal Gly-Gly + ATP + H(+) = [molybdopterin-synthase sulfur-carrier protein]-C-terminal Gly-Gly-AMP + diphosphate</text>
        <dbReference type="Rhea" id="RHEA:43616"/>
        <dbReference type="Rhea" id="RHEA-COMP:12159"/>
        <dbReference type="Rhea" id="RHEA-COMP:12202"/>
        <dbReference type="ChEBI" id="CHEBI:15378"/>
        <dbReference type="ChEBI" id="CHEBI:30616"/>
        <dbReference type="ChEBI" id="CHEBI:33019"/>
        <dbReference type="ChEBI" id="CHEBI:90618"/>
        <dbReference type="ChEBI" id="CHEBI:90778"/>
        <dbReference type="EC" id="2.7.7.80"/>
    </reaction>
</comment>
<evidence type="ECO:0000256" key="12">
    <source>
        <dbReference type="ARBA" id="ARBA00078531"/>
    </source>
</evidence>
<evidence type="ECO:0000313" key="14">
    <source>
        <dbReference type="EMBL" id="MBL3655151.1"/>
    </source>
</evidence>
<dbReference type="GO" id="GO:0005524">
    <property type="term" value="F:ATP binding"/>
    <property type="evidence" value="ECO:0007669"/>
    <property type="project" value="UniProtKB-KW"/>
</dbReference>
<dbReference type="CDD" id="cd00158">
    <property type="entry name" value="RHOD"/>
    <property type="match status" value="1"/>
</dbReference>
<dbReference type="EC" id="2.7.7.80" evidence="8"/>
<organism evidence="14 15">
    <name type="scientific">Fulvivirga sediminis</name>
    <dbReference type="NCBI Taxonomy" id="2803949"/>
    <lineage>
        <taxon>Bacteria</taxon>
        <taxon>Pseudomonadati</taxon>
        <taxon>Bacteroidota</taxon>
        <taxon>Cytophagia</taxon>
        <taxon>Cytophagales</taxon>
        <taxon>Fulvivirgaceae</taxon>
        <taxon>Fulvivirga</taxon>
    </lineage>
</organism>
<evidence type="ECO:0000256" key="6">
    <source>
        <dbReference type="ARBA" id="ARBA00055169"/>
    </source>
</evidence>
<comment type="caution">
    <text evidence="14">The sequence shown here is derived from an EMBL/GenBank/DDBJ whole genome shotgun (WGS) entry which is preliminary data.</text>
</comment>
<keyword evidence="4" id="KW-0067">ATP-binding</keyword>
<keyword evidence="14" id="KW-0548">Nucleotidyltransferase</keyword>
<feature type="domain" description="Rhodanese" evidence="13">
    <location>
        <begin position="275"/>
        <end position="354"/>
    </location>
</feature>
<evidence type="ECO:0000256" key="7">
    <source>
        <dbReference type="ARBA" id="ARBA00063809"/>
    </source>
</evidence>
<dbReference type="InterPro" id="IPR035985">
    <property type="entry name" value="Ubiquitin-activating_enz"/>
</dbReference>
<evidence type="ECO:0000256" key="5">
    <source>
        <dbReference type="ARBA" id="ARBA00052218"/>
    </source>
</evidence>
<dbReference type="Gene3D" id="3.40.250.10">
    <property type="entry name" value="Rhodanese-like domain"/>
    <property type="match status" value="1"/>
</dbReference>
<dbReference type="InterPro" id="IPR001763">
    <property type="entry name" value="Rhodanese-like_dom"/>
</dbReference>
<evidence type="ECO:0000256" key="3">
    <source>
        <dbReference type="ARBA" id="ARBA00022741"/>
    </source>
</evidence>
<dbReference type="GO" id="GO:0061605">
    <property type="term" value="F:molybdopterin-synthase adenylyltransferase activity"/>
    <property type="evidence" value="ECO:0007669"/>
    <property type="project" value="UniProtKB-EC"/>
</dbReference>
<dbReference type="PANTHER" id="PTHR10953:SF102">
    <property type="entry name" value="ADENYLYLTRANSFERASE AND SULFURTRANSFERASE MOCS3"/>
    <property type="match status" value="1"/>
</dbReference>
<dbReference type="Proteomes" id="UP000659388">
    <property type="component" value="Unassembled WGS sequence"/>
</dbReference>